<evidence type="ECO:0000313" key="2">
    <source>
        <dbReference type="EMBL" id="KAJ6806723.1"/>
    </source>
</evidence>
<feature type="compositionally biased region" description="Polar residues" evidence="1">
    <location>
        <begin position="93"/>
        <end position="109"/>
    </location>
</feature>
<dbReference type="AlphaFoldDB" id="A0AAX6ERU1"/>
<protein>
    <submittedName>
        <fullName evidence="2">Uncharacterized protein</fullName>
    </submittedName>
</protein>
<feature type="region of interest" description="Disordered" evidence="1">
    <location>
        <begin position="89"/>
        <end position="178"/>
    </location>
</feature>
<reference evidence="2" key="2">
    <citation type="submission" date="2023-04" db="EMBL/GenBank/DDBJ databases">
        <authorList>
            <person name="Bruccoleri R.E."/>
            <person name="Oakeley E.J."/>
            <person name="Faust A.-M."/>
            <person name="Dessus-Babus S."/>
            <person name="Altorfer M."/>
            <person name="Burckhardt D."/>
            <person name="Oertli M."/>
            <person name="Naumann U."/>
            <person name="Petersen F."/>
            <person name="Wong J."/>
        </authorList>
    </citation>
    <scope>NUCLEOTIDE SEQUENCE</scope>
    <source>
        <strain evidence="2">GSM-AAB239-AS_SAM_17_03QT</strain>
        <tissue evidence="2">Leaf</tissue>
    </source>
</reference>
<evidence type="ECO:0000313" key="3">
    <source>
        <dbReference type="EMBL" id="KAJ6841593.1"/>
    </source>
</evidence>
<accession>A0AAX6ERU1</accession>
<proteinExistence type="predicted"/>
<comment type="caution">
    <text evidence="2">The sequence shown here is derived from an EMBL/GenBank/DDBJ whole genome shotgun (WGS) entry which is preliminary data.</text>
</comment>
<evidence type="ECO:0000256" key="1">
    <source>
        <dbReference type="SAM" id="MobiDB-lite"/>
    </source>
</evidence>
<keyword evidence="4" id="KW-1185">Reference proteome</keyword>
<dbReference type="EMBL" id="JANAVB010034420">
    <property type="protein sequence ID" value="KAJ6806723.1"/>
    <property type="molecule type" value="Genomic_DNA"/>
</dbReference>
<sequence>MLISQLHPCLPRYQRTPSQEIHRRSPKLRSPPPVANSNTVKAIATTIFIIIATPNRAPKSLTTYPIAGHLPQPPSSSLFSPHTTTITPEAKQNKTQTLTYPSPHPVTSPSHDRRQVGDAVHRQPTTDLPPPAVPASDRPSPYLTLPDTTVQRFGDHPRAPQPPRSPQPRSSNVPPHLLRKPYHTNFLVWCL</sequence>
<dbReference type="EMBL" id="JANAVB010008483">
    <property type="protein sequence ID" value="KAJ6841593.1"/>
    <property type="molecule type" value="Genomic_DNA"/>
</dbReference>
<gene>
    <name evidence="2" type="ORF">M6B38_107185</name>
    <name evidence="3" type="ORF">M6B38_305910</name>
</gene>
<dbReference type="Proteomes" id="UP001140949">
    <property type="component" value="Unassembled WGS sequence"/>
</dbReference>
<reference evidence="2" key="1">
    <citation type="journal article" date="2023" name="GigaByte">
        <title>Genome assembly of the bearded iris, Iris pallida Lam.</title>
        <authorList>
            <person name="Bruccoleri R.E."/>
            <person name="Oakeley E.J."/>
            <person name="Faust A.M.E."/>
            <person name="Altorfer M."/>
            <person name="Dessus-Babus S."/>
            <person name="Burckhardt D."/>
            <person name="Oertli M."/>
            <person name="Naumann U."/>
            <person name="Petersen F."/>
            <person name="Wong J."/>
        </authorList>
    </citation>
    <scope>NUCLEOTIDE SEQUENCE</scope>
    <source>
        <strain evidence="2">GSM-AAB239-AS_SAM_17_03QT</strain>
    </source>
</reference>
<feature type="compositionally biased region" description="Basic and acidic residues" evidence="1">
    <location>
        <begin position="110"/>
        <end position="121"/>
    </location>
</feature>
<evidence type="ECO:0000313" key="4">
    <source>
        <dbReference type="Proteomes" id="UP001140949"/>
    </source>
</evidence>
<organism evidence="2 4">
    <name type="scientific">Iris pallida</name>
    <name type="common">Sweet iris</name>
    <dbReference type="NCBI Taxonomy" id="29817"/>
    <lineage>
        <taxon>Eukaryota</taxon>
        <taxon>Viridiplantae</taxon>
        <taxon>Streptophyta</taxon>
        <taxon>Embryophyta</taxon>
        <taxon>Tracheophyta</taxon>
        <taxon>Spermatophyta</taxon>
        <taxon>Magnoliopsida</taxon>
        <taxon>Liliopsida</taxon>
        <taxon>Asparagales</taxon>
        <taxon>Iridaceae</taxon>
        <taxon>Iridoideae</taxon>
        <taxon>Irideae</taxon>
        <taxon>Iris</taxon>
    </lineage>
</organism>
<name>A0AAX6ERU1_IRIPA</name>
<feature type="region of interest" description="Disordered" evidence="1">
    <location>
        <begin position="1"/>
        <end position="36"/>
    </location>
</feature>